<sequence>MKINTLIIDDNPNWRLTLSKFVEMNPVLKLVAVCESAFEAYAKLTENEVDLLICDIEMPDISGIGLAKSLPNGPLIIFVTSHQEYALDCYEVSPVDFLLKPLNFERFLQSIEKVRKRLLSQPEDISLSPYFFVKDGHNYEQVLYHNVLYMKAQEHFLHIVTPNHTYTPMLSISKMEEQLKGDVFLRVHRSYLVHRLAIATITKDDVILTNGEKIPIGDQYRAKISRQHIGGNLISRNG</sequence>
<protein>
    <submittedName>
        <fullName evidence="4">DNA-binding LytR/AlgR family response regulator</fullName>
    </submittedName>
</protein>
<feature type="domain" description="Response regulatory" evidence="2">
    <location>
        <begin position="4"/>
        <end position="115"/>
    </location>
</feature>
<dbReference type="InterPro" id="IPR007492">
    <property type="entry name" value="LytTR_DNA-bd_dom"/>
</dbReference>
<dbReference type="PANTHER" id="PTHR37299:SF1">
    <property type="entry name" value="STAGE 0 SPORULATION PROTEIN A HOMOLOG"/>
    <property type="match status" value="1"/>
</dbReference>
<organism evidence="4 5">
    <name type="scientific">Runella defluvii</name>
    <dbReference type="NCBI Taxonomy" id="370973"/>
    <lineage>
        <taxon>Bacteria</taxon>
        <taxon>Pseudomonadati</taxon>
        <taxon>Bacteroidota</taxon>
        <taxon>Cytophagia</taxon>
        <taxon>Cytophagales</taxon>
        <taxon>Spirosomataceae</taxon>
        <taxon>Runella</taxon>
    </lineage>
</organism>
<evidence type="ECO:0000259" key="2">
    <source>
        <dbReference type="PROSITE" id="PS50110"/>
    </source>
</evidence>
<accession>A0A7W5ZMS0</accession>
<dbReference type="Proteomes" id="UP000541352">
    <property type="component" value="Unassembled WGS sequence"/>
</dbReference>
<feature type="domain" description="HTH LytTR-type" evidence="3">
    <location>
        <begin position="131"/>
        <end position="231"/>
    </location>
</feature>
<comment type="caution">
    <text evidence="4">The sequence shown here is derived from an EMBL/GenBank/DDBJ whole genome shotgun (WGS) entry which is preliminary data.</text>
</comment>
<dbReference type="PROSITE" id="PS50930">
    <property type="entry name" value="HTH_LYTTR"/>
    <property type="match status" value="1"/>
</dbReference>
<dbReference type="GO" id="GO:0000156">
    <property type="term" value="F:phosphorelay response regulator activity"/>
    <property type="evidence" value="ECO:0007669"/>
    <property type="project" value="InterPro"/>
</dbReference>
<dbReference type="SMART" id="SM00850">
    <property type="entry name" value="LytTR"/>
    <property type="match status" value="1"/>
</dbReference>
<dbReference type="SUPFAM" id="SSF52172">
    <property type="entry name" value="CheY-like"/>
    <property type="match status" value="1"/>
</dbReference>
<dbReference type="InterPro" id="IPR011006">
    <property type="entry name" value="CheY-like_superfamily"/>
</dbReference>
<keyword evidence="1" id="KW-0597">Phosphoprotein</keyword>
<reference evidence="4 5" key="1">
    <citation type="submission" date="2020-08" db="EMBL/GenBank/DDBJ databases">
        <title>Genomic Encyclopedia of Type Strains, Phase IV (KMG-IV): sequencing the most valuable type-strain genomes for metagenomic binning, comparative biology and taxonomic classification.</title>
        <authorList>
            <person name="Goeker M."/>
        </authorList>
    </citation>
    <scope>NUCLEOTIDE SEQUENCE [LARGE SCALE GENOMIC DNA]</scope>
    <source>
        <strain evidence="4 5">DSM 17976</strain>
    </source>
</reference>
<feature type="modified residue" description="4-aspartylphosphate" evidence="1">
    <location>
        <position position="55"/>
    </location>
</feature>
<gene>
    <name evidence="4" type="ORF">FHS57_002562</name>
</gene>
<dbReference type="Gene3D" id="3.40.50.2300">
    <property type="match status" value="1"/>
</dbReference>
<dbReference type="Pfam" id="PF04397">
    <property type="entry name" value="LytTR"/>
    <property type="match status" value="1"/>
</dbReference>
<evidence type="ECO:0000256" key="1">
    <source>
        <dbReference type="PROSITE-ProRule" id="PRU00169"/>
    </source>
</evidence>
<dbReference type="SMART" id="SM00448">
    <property type="entry name" value="REC"/>
    <property type="match status" value="1"/>
</dbReference>
<keyword evidence="5" id="KW-1185">Reference proteome</keyword>
<dbReference type="InterPro" id="IPR001789">
    <property type="entry name" value="Sig_transdc_resp-reg_receiver"/>
</dbReference>
<keyword evidence="4" id="KW-0238">DNA-binding</keyword>
<dbReference type="InterPro" id="IPR046947">
    <property type="entry name" value="LytR-like"/>
</dbReference>
<evidence type="ECO:0000313" key="5">
    <source>
        <dbReference type="Proteomes" id="UP000541352"/>
    </source>
</evidence>
<dbReference type="Gene3D" id="2.40.50.1020">
    <property type="entry name" value="LytTr DNA-binding domain"/>
    <property type="match status" value="1"/>
</dbReference>
<dbReference type="Pfam" id="PF00072">
    <property type="entry name" value="Response_reg"/>
    <property type="match status" value="1"/>
</dbReference>
<name>A0A7W5ZMS0_9BACT</name>
<evidence type="ECO:0000259" key="3">
    <source>
        <dbReference type="PROSITE" id="PS50930"/>
    </source>
</evidence>
<proteinExistence type="predicted"/>
<dbReference type="RefSeq" id="WP_183974089.1">
    <property type="nucleotide sequence ID" value="NZ_JACIBY010000004.1"/>
</dbReference>
<evidence type="ECO:0000313" key="4">
    <source>
        <dbReference type="EMBL" id="MBB3838557.1"/>
    </source>
</evidence>
<dbReference type="PROSITE" id="PS50110">
    <property type="entry name" value="RESPONSE_REGULATORY"/>
    <property type="match status" value="1"/>
</dbReference>
<dbReference type="EMBL" id="JACIBY010000004">
    <property type="protein sequence ID" value="MBB3838557.1"/>
    <property type="molecule type" value="Genomic_DNA"/>
</dbReference>
<dbReference type="AlphaFoldDB" id="A0A7W5ZMS0"/>
<dbReference type="PANTHER" id="PTHR37299">
    <property type="entry name" value="TRANSCRIPTIONAL REGULATOR-RELATED"/>
    <property type="match status" value="1"/>
</dbReference>
<dbReference type="GO" id="GO:0003677">
    <property type="term" value="F:DNA binding"/>
    <property type="evidence" value="ECO:0007669"/>
    <property type="project" value="UniProtKB-KW"/>
</dbReference>